<dbReference type="EnsemblPlants" id="PGSC0003DMT400021831">
    <property type="protein sequence ID" value="PGSC0003DMT400021831"/>
    <property type="gene ID" value="PGSC0003DMG402008474"/>
</dbReference>
<evidence type="ECO:0000313" key="1">
    <source>
        <dbReference type="EnsemblPlants" id="PGSC0003DMT400021831"/>
    </source>
</evidence>
<organism evidence="1 2">
    <name type="scientific">Solanum tuberosum</name>
    <name type="common">Potato</name>
    <dbReference type="NCBI Taxonomy" id="4113"/>
    <lineage>
        <taxon>Eukaryota</taxon>
        <taxon>Viridiplantae</taxon>
        <taxon>Streptophyta</taxon>
        <taxon>Embryophyta</taxon>
        <taxon>Tracheophyta</taxon>
        <taxon>Spermatophyta</taxon>
        <taxon>Magnoliopsida</taxon>
        <taxon>eudicotyledons</taxon>
        <taxon>Gunneridae</taxon>
        <taxon>Pentapetalae</taxon>
        <taxon>asterids</taxon>
        <taxon>lamiids</taxon>
        <taxon>Solanales</taxon>
        <taxon>Solanaceae</taxon>
        <taxon>Solanoideae</taxon>
        <taxon>Solaneae</taxon>
        <taxon>Solanum</taxon>
    </lineage>
</organism>
<reference evidence="1" key="2">
    <citation type="submission" date="2015-06" db="UniProtKB">
        <authorList>
            <consortium name="EnsemblPlants"/>
        </authorList>
    </citation>
    <scope>IDENTIFICATION</scope>
    <source>
        <strain evidence="1">DM1-3 516 R44</strain>
    </source>
</reference>
<name>M1AFR7_SOLTU</name>
<dbReference type="Gramene" id="PGSC0003DMT400021831">
    <property type="protein sequence ID" value="PGSC0003DMT400021831"/>
    <property type="gene ID" value="PGSC0003DMG402008474"/>
</dbReference>
<sequence>MACLLGFTIVSLFVNRKSFQGDDCILIKVQRSFAHCFSGACCTEEHLTSL</sequence>
<reference evidence="2" key="1">
    <citation type="journal article" date="2011" name="Nature">
        <title>Genome sequence and analysis of the tuber crop potato.</title>
        <authorList>
            <consortium name="The Potato Genome Sequencing Consortium"/>
        </authorList>
    </citation>
    <scope>NUCLEOTIDE SEQUENCE [LARGE SCALE GENOMIC DNA]</scope>
    <source>
        <strain evidence="2">cv. DM1-3 516 R44</strain>
    </source>
</reference>
<protein>
    <submittedName>
        <fullName evidence="1">Uncharacterized protein</fullName>
    </submittedName>
</protein>
<dbReference type="PaxDb" id="4113-PGSC0003DMT400021831"/>
<dbReference type="AlphaFoldDB" id="M1AFR7"/>
<dbReference type="Proteomes" id="UP000011115">
    <property type="component" value="Unassembled WGS sequence"/>
</dbReference>
<evidence type="ECO:0000313" key="2">
    <source>
        <dbReference type="Proteomes" id="UP000011115"/>
    </source>
</evidence>
<dbReference type="HOGENOM" id="CLU_3128059_0_0_1"/>
<dbReference type="InParanoid" id="M1AFR7"/>
<keyword evidence="2" id="KW-1185">Reference proteome</keyword>
<proteinExistence type="predicted"/>
<accession>M1AFR7</accession>